<sequence length="91" mass="9811">MKLTLFAFLTTSISSLAVGPNFMLANLGGSTQLNSFENQHLCSHSPESCNFDQAMAVRDNGRNTANTQNEASKMFGNEGVVIIVTLLLNCL</sequence>
<accession>A0A137NR61</accession>
<organism evidence="2 3">
    <name type="scientific">Conidiobolus coronatus (strain ATCC 28846 / CBS 209.66 / NRRL 28638)</name>
    <name type="common">Delacroixia coronata</name>
    <dbReference type="NCBI Taxonomy" id="796925"/>
    <lineage>
        <taxon>Eukaryota</taxon>
        <taxon>Fungi</taxon>
        <taxon>Fungi incertae sedis</taxon>
        <taxon>Zoopagomycota</taxon>
        <taxon>Entomophthoromycotina</taxon>
        <taxon>Entomophthoromycetes</taxon>
        <taxon>Entomophthorales</taxon>
        <taxon>Ancylistaceae</taxon>
        <taxon>Conidiobolus</taxon>
    </lineage>
</organism>
<keyword evidence="1" id="KW-0732">Signal</keyword>
<feature type="signal peptide" evidence="1">
    <location>
        <begin position="1"/>
        <end position="17"/>
    </location>
</feature>
<feature type="chain" id="PRO_5007293926" evidence="1">
    <location>
        <begin position="18"/>
        <end position="91"/>
    </location>
</feature>
<dbReference type="AlphaFoldDB" id="A0A137NR61"/>
<evidence type="ECO:0000256" key="1">
    <source>
        <dbReference type="SAM" id="SignalP"/>
    </source>
</evidence>
<proteinExistence type="predicted"/>
<protein>
    <submittedName>
        <fullName evidence="2">Uncharacterized protein</fullName>
    </submittedName>
</protein>
<dbReference type="OrthoDB" id="10637840at2759"/>
<gene>
    <name evidence="2" type="ORF">CONCODRAFT_13275</name>
</gene>
<dbReference type="EMBL" id="KQ964944">
    <property type="protein sequence ID" value="KXN65217.1"/>
    <property type="molecule type" value="Genomic_DNA"/>
</dbReference>
<dbReference type="Proteomes" id="UP000070444">
    <property type="component" value="Unassembled WGS sequence"/>
</dbReference>
<evidence type="ECO:0000313" key="3">
    <source>
        <dbReference type="Proteomes" id="UP000070444"/>
    </source>
</evidence>
<keyword evidence="3" id="KW-1185">Reference proteome</keyword>
<reference evidence="2 3" key="1">
    <citation type="journal article" date="2015" name="Genome Biol. Evol.">
        <title>Phylogenomic analyses indicate that early fungi evolved digesting cell walls of algal ancestors of land plants.</title>
        <authorList>
            <person name="Chang Y."/>
            <person name="Wang S."/>
            <person name="Sekimoto S."/>
            <person name="Aerts A.L."/>
            <person name="Choi C."/>
            <person name="Clum A."/>
            <person name="LaButti K.M."/>
            <person name="Lindquist E.A."/>
            <person name="Yee Ngan C."/>
            <person name="Ohm R.A."/>
            <person name="Salamov A.A."/>
            <person name="Grigoriev I.V."/>
            <person name="Spatafora J.W."/>
            <person name="Berbee M.L."/>
        </authorList>
    </citation>
    <scope>NUCLEOTIDE SEQUENCE [LARGE SCALE GENOMIC DNA]</scope>
    <source>
        <strain evidence="2 3">NRRL 28638</strain>
    </source>
</reference>
<name>A0A137NR61_CONC2</name>
<evidence type="ECO:0000313" key="2">
    <source>
        <dbReference type="EMBL" id="KXN65217.1"/>
    </source>
</evidence>